<evidence type="ECO:0000259" key="4">
    <source>
        <dbReference type="PROSITE" id="PS51898"/>
    </source>
</evidence>
<dbReference type="Gene3D" id="1.10.443.10">
    <property type="entry name" value="Intergrase catalytic core"/>
    <property type="match status" value="1"/>
</dbReference>
<dbReference type="PANTHER" id="PTHR30349:SF64">
    <property type="entry name" value="PROPHAGE INTEGRASE INTD-RELATED"/>
    <property type="match status" value="1"/>
</dbReference>
<dbReference type="GO" id="GO:0003677">
    <property type="term" value="F:DNA binding"/>
    <property type="evidence" value="ECO:0007669"/>
    <property type="project" value="UniProtKB-KW"/>
</dbReference>
<dbReference type="Proteomes" id="UP000662074">
    <property type="component" value="Unassembled WGS sequence"/>
</dbReference>
<name>A0A917JCW5_9SPHI</name>
<dbReference type="EMBL" id="BMDO01000019">
    <property type="protein sequence ID" value="GGI52809.1"/>
    <property type="molecule type" value="Genomic_DNA"/>
</dbReference>
<dbReference type="PROSITE" id="PS51898">
    <property type="entry name" value="TYR_RECOMBINASE"/>
    <property type="match status" value="1"/>
</dbReference>
<dbReference type="Pfam" id="PF00589">
    <property type="entry name" value="Phage_integrase"/>
    <property type="match status" value="1"/>
</dbReference>
<organism evidence="5 6">
    <name type="scientific">Mucilaginibacter galii</name>
    <dbReference type="NCBI Taxonomy" id="2005073"/>
    <lineage>
        <taxon>Bacteria</taxon>
        <taxon>Pseudomonadati</taxon>
        <taxon>Bacteroidota</taxon>
        <taxon>Sphingobacteriia</taxon>
        <taxon>Sphingobacteriales</taxon>
        <taxon>Sphingobacteriaceae</taxon>
        <taxon>Mucilaginibacter</taxon>
    </lineage>
</organism>
<dbReference type="InterPro" id="IPR035386">
    <property type="entry name" value="Arm-DNA-bind_5"/>
</dbReference>
<evidence type="ECO:0000256" key="1">
    <source>
        <dbReference type="ARBA" id="ARBA00008857"/>
    </source>
</evidence>
<dbReference type="RefSeq" id="WP_188418987.1">
    <property type="nucleotide sequence ID" value="NZ_BMDO01000019.1"/>
</dbReference>
<reference evidence="5" key="1">
    <citation type="journal article" date="2014" name="Int. J. Syst. Evol. Microbiol.">
        <title>Complete genome sequence of Corynebacterium casei LMG S-19264T (=DSM 44701T), isolated from a smear-ripened cheese.</title>
        <authorList>
            <consortium name="US DOE Joint Genome Institute (JGI-PGF)"/>
            <person name="Walter F."/>
            <person name="Albersmeier A."/>
            <person name="Kalinowski J."/>
            <person name="Ruckert C."/>
        </authorList>
    </citation>
    <scope>NUCLEOTIDE SEQUENCE</scope>
    <source>
        <strain evidence="5">CCM 8711</strain>
    </source>
</reference>
<sequence>MKTVKSFGIYFNVRLEKEKDGKAPVYMCITVEGKKTWVALQQKITLKCWDMGRGIGKNTTAEGKMVNAYLDELRQTVNDCYKDLQLKRRVITADAIKASFLRQDDEERTLQDIFQYHNDMAAGVLAKATMKNYYTTQRYLVEFCQQKYKREKYFLSELNFKFIQDFEIFLRKHQPVDHQKPLTTNGIMKHQERLKKMITLAFKLEWIVRDPFDKYQLKFDRVEKEFLTEIELSALENKHLTLPRLTAVRDIFIFSCYTGLAFVDVMNLKPSNIVEAADGTHWVRTSREKTTIPVNVPLLSKAKALVEKYKLNIKASEKGTVFPPLSNQKMNSYLKELAERCDIFKNLTFHTARHTFATTVTLLNGVPIETVSKLLGHTSMRTTQIYAKVIEKKVNDDMADLQRKLA</sequence>
<evidence type="ECO:0000313" key="5">
    <source>
        <dbReference type="EMBL" id="GGI52809.1"/>
    </source>
</evidence>
<gene>
    <name evidence="5" type="ORF">GCM10011425_40210</name>
</gene>
<dbReference type="SUPFAM" id="SSF56349">
    <property type="entry name" value="DNA breaking-rejoining enzymes"/>
    <property type="match status" value="1"/>
</dbReference>
<dbReference type="InterPro" id="IPR011010">
    <property type="entry name" value="DNA_brk_join_enz"/>
</dbReference>
<keyword evidence="2" id="KW-0238">DNA-binding</keyword>
<dbReference type="InterPro" id="IPR002104">
    <property type="entry name" value="Integrase_catalytic"/>
</dbReference>
<reference evidence="5" key="2">
    <citation type="submission" date="2020-09" db="EMBL/GenBank/DDBJ databases">
        <authorList>
            <person name="Sun Q."/>
            <person name="Sedlacek I."/>
        </authorList>
    </citation>
    <scope>NUCLEOTIDE SEQUENCE</scope>
    <source>
        <strain evidence="5">CCM 8711</strain>
    </source>
</reference>
<dbReference type="CDD" id="cd01185">
    <property type="entry name" value="INTN1_C_like"/>
    <property type="match status" value="1"/>
</dbReference>
<dbReference type="AlphaFoldDB" id="A0A917JCW5"/>
<dbReference type="Gene3D" id="1.10.150.130">
    <property type="match status" value="1"/>
</dbReference>
<keyword evidence="6" id="KW-1185">Reference proteome</keyword>
<dbReference type="GO" id="GO:0015074">
    <property type="term" value="P:DNA integration"/>
    <property type="evidence" value="ECO:0007669"/>
    <property type="project" value="InterPro"/>
</dbReference>
<dbReference type="InterPro" id="IPR010998">
    <property type="entry name" value="Integrase_recombinase_N"/>
</dbReference>
<comment type="caution">
    <text evidence="5">The sequence shown here is derived from an EMBL/GenBank/DDBJ whole genome shotgun (WGS) entry which is preliminary data.</text>
</comment>
<dbReference type="Pfam" id="PF13102">
    <property type="entry name" value="Phage_int_SAM_5"/>
    <property type="match status" value="1"/>
</dbReference>
<dbReference type="Pfam" id="PF17293">
    <property type="entry name" value="Arm-DNA-bind_5"/>
    <property type="match status" value="1"/>
</dbReference>
<evidence type="ECO:0000256" key="2">
    <source>
        <dbReference type="ARBA" id="ARBA00023125"/>
    </source>
</evidence>
<comment type="similarity">
    <text evidence="1">Belongs to the 'phage' integrase family.</text>
</comment>
<accession>A0A917JCW5</accession>
<dbReference type="GO" id="GO:0006310">
    <property type="term" value="P:DNA recombination"/>
    <property type="evidence" value="ECO:0007669"/>
    <property type="project" value="UniProtKB-KW"/>
</dbReference>
<dbReference type="InterPro" id="IPR013762">
    <property type="entry name" value="Integrase-like_cat_sf"/>
</dbReference>
<protein>
    <submittedName>
        <fullName evidence="5">Transposase</fullName>
    </submittedName>
</protein>
<feature type="domain" description="Tyr recombinase" evidence="4">
    <location>
        <begin position="222"/>
        <end position="400"/>
    </location>
</feature>
<dbReference type="InterPro" id="IPR025269">
    <property type="entry name" value="SAM-like_dom"/>
</dbReference>
<evidence type="ECO:0000256" key="3">
    <source>
        <dbReference type="ARBA" id="ARBA00023172"/>
    </source>
</evidence>
<evidence type="ECO:0000313" key="6">
    <source>
        <dbReference type="Proteomes" id="UP000662074"/>
    </source>
</evidence>
<keyword evidence="3" id="KW-0233">DNA recombination</keyword>
<proteinExistence type="inferred from homology"/>
<dbReference type="InterPro" id="IPR050090">
    <property type="entry name" value="Tyrosine_recombinase_XerCD"/>
</dbReference>
<dbReference type="PANTHER" id="PTHR30349">
    <property type="entry name" value="PHAGE INTEGRASE-RELATED"/>
    <property type="match status" value="1"/>
</dbReference>